<dbReference type="SUPFAM" id="SSF53271">
    <property type="entry name" value="PRTase-like"/>
    <property type="match status" value="1"/>
</dbReference>
<sequence length="292" mass="32261">MVVPIKAEAEPKRQKAGKHFRLPWVKADPREVLVHCSWQELKGTYKVSERDAPVKQARYEAAKRRFDHAAAAEIVGELISDAIIDRVIDALITTNMPPLIVVPHPEYDPDEPKSSPLPITNALPFAIAGRLAAELDCEIDKEIIEVARPGRTALNRFQRFLWQPRFQGAVRSDRAYILADDTCTLGGTFAALRHHIVEQGGTVIAVTALSLGNGDCVPFPIADRTKGVLLSKYGPELSTLWREEIGHDEQSLTEGEGAFLVDWAEKEHPGRDQSALLQRLRDRLAQAAGNGG</sequence>
<accession>A0A1K2I2R8</accession>
<dbReference type="InterPro" id="IPR029057">
    <property type="entry name" value="PRTase-like"/>
</dbReference>
<reference evidence="1 2" key="1">
    <citation type="submission" date="2016-11" db="EMBL/GenBank/DDBJ databases">
        <authorList>
            <person name="Jaros S."/>
            <person name="Januszkiewicz K."/>
            <person name="Wedrychowicz H."/>
        </authorList>
    </citation>
    <scope>NUCLEOTIDE SEQUENCE [LARGE SCALE GENOMIC DNA]</scope>
    <source>
        <strain evidence="1 2">ATCC 23634</strain>
    </source>
</reference>
<dbReference type="STRING" id="665118.SAMN02983003_3863"/>
<dbReference type="EMBL" id="FPKU01000004">
    <property type="protein sequence ID" value="SFZ86669.1"/>
    <property type="molecule type" value="Genomic_DNA"/>
</dbReference>
<protein>
    <recommendedName>
        <fullName evidence="3">Phosphoribosyl transferase domain-containing protein</fullName>
    </recommendedName>
</protein>
<gene>
    <name evidence="1" type="ORF">SAMN02983003_3863</name>
</gene>
<keyword evidence="2" id="KW-1185">Reference proteome</keyword>
<dbReference type="CDD" id="cd06223">
    <property type="entry name" value="PRTases_typeI"/>
    <property type="match status" value="1"/>
</dbReference>
<dbReference type="AlphaFoldDB" id="A0A1K2I2R8"/>
<evidence type="ECO:0000313" key="2">
    <source>
        <dbReference type="Proteomes" id="UP000183447"/>
    </source>
</evidence>
<proteinExistence type="predicted"/>
<organism evidence="1 2">
    <name type="scientific">Devosia enhydra</name>
    <dbReference type="NCBI Taxonomy" id="665118"/>
    <lineage>
        <taxon>Bacteria</taxon>
        <taxon>Pseudomonadati</taxon>
        <taxon>Pseudomonadota</taxon>
        <taxon>Alphaproteobacteria</taxon>
        <taxon>Hyphomicrobiales</taxon>
        <taxon>Devosiaceae</taxon>
        <taxon>Devosia</taxon>
    </lineage>
</organism>
<evidence type="ECO:0008006" key="3">
    <source>
        <dbReference type="Google" id="ProtNLM"/>
    </source>
</evidence>
<dbReference type="OrthoDB" id="7596655at2"/>
<name>A0A1K2I2R8_9HYPH</name>
<dbReference type="RefSeq" id="WP_143145908.1">
    <property type="nucleotide sequence ID" value="NZ_FPKU01000004.1"/>
</dbReference>
<dbReference type="InterPro" id="IPR000836">
    <property type="entry name" value="PRTase_dom"/>
</dbReference>
<evidence type="ECO:0000313" key="1">
    <source>
        <dbReference type="EMBL" id="SFZ86669.1"/>
    </source>
</evidence>
<dbReference type="Proteomes" id="UP000183447">
    <property type="component" value="Unassembled WGS sequence"/>
</dbReference>